<comment type="caution">
    <text evidence="2">The sequence shown here is derived from an EMBL/GenBank/DDBJ whole genome shotgun (WGS) entry which is preliminary data.</text>
</comment>
<keyword evidence="4" id="KW-1185">Reference proteome</keyword>
<evidence type="ECO:0000256" key="1">
    <source>
        <dbReference type="SAM" id="Phobius"/>
    </source>
</evidence>
<protein>
    <submittedName>
        <fullName evidence="2">Uncharacterized protein</fullName>
    </submittedName>
</protein>
<reference evidence="2 4" key="1">
    <citation type="submission" date="2021-04" db="EMBL/GenBank/DDBJ databases">
        <title>Genomic features of Candidatus Phytoplasma meliae isolate ChTYXIII (1SrXIII-G).</title>
        <authorList>
            <person name="Fernandez F.D."/>
            <person name="Conci L.R."/>
        </authorList>
    </citation>
    <scope>NUCLEOTIDE SEQUENCE [LARGE SCALE GENOMIC DNA]</scope>
    <source>
        <strain evidence="2">ChTYXIII-Mo</strain>
    </source>
</reference>
<keyword evidence="1" id="KW-1133">Transmembrane helix</keyword>
<name>A0ABS5CXU2_9MOLU</name>
<organism evidence="2 4">
    <name type="scientific">Candidatus Phytoplasma meliae</name>
    <dbReference type="NCBI Taxonomy" id="1848402"/>
    <lineage>
        <taxon>Bacteria</taxon>
        <taxon>Bacillati</taxon>
        <taxon>Mycoplasmatota</taxon>
        <taxon>Mollicutes</taxon>
        <taxon>Acholeplasmatales</taxon>
        <taxon>Acholeplasmataceae</taxon>
        <taxon>Candidatus Phytoplasma</taxon>
        <taxon>16SrXIII (Mexican periwinkle virescence group)</taxon>
    </lineage>
</organism>
<feature type="transmembrane region" description="Helical" evidence="1">
    <location>
        <begin position="12"/>
        <end position="32"/>
    </location>
</feature>
<evidence type="ECO:0000313" key="2">
    <source>
        <dbReference type="EMBL" id="MBP5835804.1"/>
    </source>
</evidence>
<dbReference type="EMBL" id="JACAOD020000002">
    <property type="protein sequence ID" value="MBP5835804.1"/>
    <property type="molecule type" value="Genomic_DNA"/>
</dbReference>
<dbReference type="Proteomes" id="UP001195571">
    <property type="component" value="Unassembled WGS sequence"/>
</dbReference>
<keyword evidence="1" id="KW-0812">Transmembrane</keyword>
<evidence type="ECO:0000313" key="4">
    <source>
        <dbReference type="Proteomes" id="UP001195571"/>
    </source>
</evidence>
<keyword evidence="1" id="KW-0472">Membrane</keyword>
<evidence type="ECO:0000313" key="3">
    <source>
        <dbReference type="EMBL" id="MBP5836185.1"/>
    </source>
</evidence>
<dbReference type="EMBL" id="JACAOD020000015">
    <property type="protein sequence ID" value="MBP5836185.1"/>
    <property type="molecule type" value="Genomic_DNA"/>
</dbReference>
<gene>
    <name evidence="2" type="ORF">CHTY_000985</name>
    <name evidence="3" type="ORF">CHTY_002995</name>
</gene>
<dbReference type="RefSeq" id="WP_203552068.1">
    <property type="nucleotide sequence ID" value="NZ_JACAOD020000002.1"/>
</dbReference>
<proteinExistence type="predicted"/>
<sequence>MKTHIQQKNIILRKIILSSYLLALAFILEQIAKTINLNKISMPIVFKPFIKFLIYL</sequence>
<accession>A0ABS5CXU2</accession>